<protein>
    <recommendedName>
        <fullName evidence="4">Major capsid protein</fullName>
    </recommendedName>
</protein>
<dbReference type="InterPro" id="IPR037002">
    <property type="entry name" value="Microviridae_protein_F_sf"/>
</dbReference>
<name>A0ABW4R408_9RHOB</name>
<dbReference type="Gene3D" id="2.60.169.10">
    <property type="entry name" value="Microviridae F protein"/>
    <property type="match status" value="1"/>
</dbReference>
<dbReference type="RefSeq" id="WP_379140500.1">
    <property type="nucleotide sequence ID" value="NZ_JBHUEN010000013.1"/>
</dbReference>
<evidence type="ECO:0000313" key="2">
    <source>
        <dbReference type="EMBL" id="MFD1881002.1"/>
    </source>
</evidence>
<comment type="caution">
    <text evidence="2">The sequence shown here is derived from an EMBL/GenBank/DDBJ whole genome shotgun (WGS) entry which is preliminary data.</text>
</comment>
<evidence type="ECO:0008006" key="4">
    <source>
        <dbReference type="Google" id="ProtNLM"/>
    </source>
</evidence>
<evidence type="ECO:0000256" key="1">
    <source>
        <dbReference type="SAM" id="MobiDB-lite"/>
    </source>
</evidence>
<dbReference type="Proteomes" id="UP001597213">
    <property type="component" value="Unassembled WGS sequence"/>
</dbReference>
<reference evidence="3" key="1">
    <citation type="journal article" date="2019" name="Int. J. Syst. Evol. Microbiol.">
        <title>The Global Catalogue of Microorganisms (GCM) 10K type strain sequencing project: providing services to taxonomists for standard genome sequencing and annotation.</title>
        <authorList>
            <consortium name="The Broad Institute Genomics Platform"/>
            <consortium name="The Broad Institute Genome Sequencing Center for Infectious Disease"/>
            <person name="Wu L."/>
            <person name="Ma J."/>
        </authorList>
    </citation>
    <scope>NUCLEOTIDE SEQUENCE [LARGE SCALE GENOMIC DNA]</scope>
    <source>
        <strain evidence="3">CCUG 56029</strain>
    </source>
</reference>
<feature type="compositionally biased region" description="Pro residues" evidence="1">
    <location>
        <begin position="573"/>
        <end position="582"/>
    </location>
</feature>
<sequence>MARQSTTPVQFTQSTRRDAAVTMSSARAGVVVPVTYIPLLAEDSASGSVGIDVQLKEMPKPLLNGVQANFQAWFVPKTAHPQFPGRDEYMHAYTGEAIKALGADDRDPPPFFTVLQGQARTTAEASVFFKTLGLHVPQGVPLNTDLLDAFSVIYNFRLAAHSSRLTRRPYASEDIGAATTLPRAFWPSSRLSRVVPDYERALILGNFDLDIAVGQVRLRGDGKIVGNDSSRIWRLVEGDTVPNPPLGEGQLSIDPTGQTIMDDLHPLYIDPGLGNWQVDFSNVWGEIGGAGPNGTAIGITLADIDKARTTQAFAKLRTAYAGNDATGFDNDETLVALLMQGMSVPPEEFKRPWLLDSARVPVGFAERFATDAANLDQSVTLGRASAVLRLNVPRQDVGGVIVVTLEVLPERIDERMCDDWISADAPNDLPNALRDIQRVEPVDYVPNRRIDAKHNEPGGLYGYEPMNDRWNRDFTRLGGDFYMAQPGGGWTENRSNIWQTEIVNPKFSDEHYLAPAPFPHSVFSDANADAFEFVARHNVAIRGLTQIGDVLAENNDDYDAVKGSGMPDGTPRAPYPVGPMAP</sequence>
<feature type="region of interest" description="Disordered" evidence="1">
    <location>
        <begin position="560"/>
        <end position="582"/>
    </location>
</feature>
<organism evidence="2 3">
    <name type="scientific">Paracoccus pacificus</name>
    <dbReference type="NCBI Taxonomy" id="1463598"/>
    <lineage>
        <taxon>Bacteria</taxon>
        <taxon>Pseudomonadati</taxon>
        <taxon>Pseudomonadota</taxon>
        <taxon>Alphaproteobacteria</taxon>
        <taxon>Rhodobacterales</taxon>
        <taxon>Paracoccaceae</taxon>
        <taxon>Paracoccus</taxon>
    </lineage>
</organism>
<proteinExistence type="predicted"/>
<gene>
    <name evidence="2" type="ORF">ACFSCT_04650</name>
</gene>
<keyword evidence="3" id="KW-1185">Reference proteome</keyword>
<dbReference type="EMBL" id="JBHUEN010000013">
    <property type="protein sequence ID" value="MFD1881002.1"/>
    <property type="molecule type" value="Genomic_DNA"/>
</dbReference>
<accession>A0ABW4R408</accession>
<evidence type="ECO:0000313" key="3">
    <source>
        <dbReference type="Proteomes" id="UP001597213"/>
    </source>
</evidence>